<dbReference type="Proteomes" id="UP000199614">
    <property type="component" value="Unassembled WGS sequence"/>
</dbReference>
<sequence>MEQRPSGFDDGDVRSALSRHHGIDARELRYRAVGFGDYHWEATGADGRRWFVKVSDLTDKPQCGATAAAALTGYRAAMRTTAELRAGGLEFVVAPEPSPGGELVADLDGRWASTVFAHVGTVADRDFYTELSPADRDEVLGMLARLHTAPVPEGTPVHTPDVPDRAVIEDALAGQETSWSGGPFAEPARQAVVTHAAMIRSRLADADALAHQLGEAGRRPVVTHGEPHPGNLLDAGGGRLLIDWDTVGVGVPERDLAVVGGDLAAYTDATGQEPEPHALELYRLRWGLADLGEFLRWFRAPHADDADSRTAWEGLLQTLADLET</sequence>
<protein>
    <submittedName>
        <fullName evidence="2">Spectinomycin phosphotransferase</fullName>
    </submittedName>
</protein>
<keyword evidence="2" id="KW-0808">Transferase</keyword>
<dbReference type="InterPro" id="IPR011009">
    <property type="entry name" value="Kinase-like_dom_sf"/>
</dbReference>
<dbReference type="Gene3D" id="3.30.200.20">
    <property type="entry name" value="Phosphorylase Kinase, domain 1"/>
    <property type="match status" value="1"/>
</dbReference>
<dbReference type="Gene3D" id="1.20.58.840">
    <property type="match status" value="1"/>
</dbReference>
<dbReference type="SUPFAM" id="SSF56112">
    <property type="entry name" value="Protein kinase-like (PK-like)"/>
    <property type="match status" value="1"/>
</dbReference>
<dbReference type="InterPro" id="IPR002575">
    <property type="entry name" value="Aminoglycoside_PTrfase"/>
</dbReference>
<dbReference type="AlphaFoldDB" id="A0A1I4ZHK6"/>
<dbReference type="GO" id="GO:0016740">
    <property type="term" value="F:transferase activity"/>
    <property type="evidence" value="ECO:0007669"/>
    <property type="project" value="UniProtKB-KW"/>
</dbReference>
<gene>
    <name evidence="2" type="ORF">SAMN05216207_101577</name>
</gene>
<dbReference type="Gene3D" id="1.10.510.10">
    <property type="entry name" value="Transferase(Phosphotransferase) domain 1"/>
    <property type="match status" value="1"/>
</dbReference>
<name>A0A1I4ZHK6_PSUAM</name>
<dbReference type="EMBL" id="FOUY01000015">
    <property type="protein sequence ID" value="SFN49637.1"/>
    <property type="molecule type" value="Genomic_DNA"/>
</dbReference>
<organism evidence="2 3">
    <name type="scientific">Pseudonocardia ammonioxydans</name>
    <dbReference type="NCBI Taxonomy" id="260086"/>
    <lineage>
        <taxon>Bacteria</taxon>
        <taxon>Bacillati</taxon>
        <taxon>Actinomycetota</taxon>
        <taxon>Actinomycetes</taxon>
        <taxon>Pseudonocardiales</taxon>
        <taxon>Pseudonocardiaceae</taxon>
        <taxon>Pseudonocardia</taxon>
    </lineage>
</organism>
<evidence type="ECO:0000259" key="1">
    <source>
        <dbReference type="Pfam" id="PF01636"/>
    </source>
</evidence>
<evidence type="ECO:0000313" key="3">
    <source>
        <dbReference type="Proteomes" id="UP000199614"/>
    </source>
</evidence>
<dbReference type="Pfam" id="PF01636">
    <property type="entry name" value="APH"/>
    <property type="match status" value="1"/>
</dbReference>
<keyword evidence="3" id="KW-1185">Reference proteome</keyword>
<dbReference type="OrthoDB" id="115252at2"/>
<reference evidence="2 3" key="1">
    <citation type="submission" date="2016-10" db="EMBL/GenBank/DDBJ databases">
        <authorList>
            <person name="de Groot N.N."/>
        </authorList>
    </citation>
    <scope>NUCLEOTIDE SEQUENCE [LARGE SCALE GENOMIC DNA]</scope>
    <source>
        <strain evidence="2 3">CGMCC 4.1877</strain>
    </source>
</reference>
<evidence type="ECO:0000313" key="2">
    <source>
        <dbReference type="EMBL" id="SFN49637.1"/>
    </source>
</evidence>
<dbReference type="RefSeq" id="WP_093343814.1">
    <property type="nucleotide sequence ID" value="NZ_FOUY01000015.1"/>
</dbReference>
<accession>A0A1I4ZHK6</accession>
<feature type="domain" description="Aminoglycoside phosphotransferase" evidence="1">
    <location>
        <begin position="34"/>
        <end position="271"/>
    </location>
</feature>
<dbReference type="STRING" id="260086.SAMN05216207_101577"/>
<proteinExistence type="predicted"/>